<protein>
    <recommendedName>
        <fullName evidence="2">DUF4333 domain-containing protein</fullName>
    </recommendedName>
</protein>
<dbReference type="AlphaFoldDB" id="A0A285VA76"/>
<keyword evidence="1" id="KW-1133">Transmembrane helix</keyword>
<name>A0A285VA76_9ACTN</name>
<evidence type="ECO:0000256" key="1">
    <source>
        <dbReference type="SAM" id="Phobius"/>
    </source>
</evidence>
<sequence length="118" mass="13016">MTDPDLAHEDASAPKRRSRAPFYGGVLLIGLLVLVALALSRWLGLGPTLLDPGRVERDVAEQFEERYGVGIDIDCPYGLEVVEGESYECDAETDDREDVEIVITITDEDDAAYTWAVD</sequence>
<accession>A0A285VA76</accession>
<dbReference type="EMBL" id="OBQI01000003">
    <property type="protein sequence ID" value="SOC49401.1"/>
    <property type="molecule type" value="Genomic_DNA"/>
</dbReference>
<keyword evidence="4" id="KW-1185">Reference proteome</keyword>
<keyword evidence="1" id="KW-0812">Transmembrane</keyword>
<evidence type="ECO:0000313" key="4">
    <source>
        <dbReference type="Proteomes" id="UP000219435"/>
    </source>
</evidence>
<feature type="transmembrane region" description="Helical" evidence="1">
    <location>
        <begin position="20"/>
        <end position="39"/>
    </location>
</feature>
<dbReference type="Pfam" id="PF14230">
    <property type="entry name" value="DUF4333"/>
    <property type="match status" value="1"/>
</dbReference>
<dbReference type="RefSeq" id="WP_176522913.1">
    <property type="nucleotide sequence ID" value="NZ_OBQI01000003.1"/>
</dbReference>
<keyword evidence="1" id="KW-0472">Membrane</keyword>
<evidence type="ECO:0000313" key="3">
    <source>
        <dbReference type="EMBL" id="SOC49401.1"/>
    </source>
</evidence>
<evidence type="ECO:0000259" key="2">
    <source>
        <dbReference type="Pfam" id="PF14230"/>
    </source>
</evidence>
<dbReference type="Proteomes" id="UP000219435">
    <property type="component" value="Unassembled WGS sequence"/>
</dbReference>
<dbReference type="InterPro" id="IPR025637">
    <property type="entry name" value="DUF4333"/>
</dbReference>
<proteinExistence type="predicted"/>
<feature type="domain" description="DUF4333" evidence="2">
    <location>
        <begin position="36"/>
        <end position="109"/>
    </location>
</feature>
<reference evidence="4" key="1">
    <citation type="submission" date="2017-08" db="EMBL/GenBank/DDBJ databases">
        <authorList>
            <person name="Varghese N."/>
            <person name="Submissions S."/>
        </authorList>
    </citation>
    <scope>NUCLEOTIDE SEQUENCE [LARGE SCALE GENOMIC DNA]</scope>
    <source>
        <strain evidence="4">DSM 4725</strain>
    </source>
</reference>
<gene>
    <name evidence="3" type="ORF">SAMN05660748_2123</name>
</gene>
<organism evidence="3 4">
    <name type="scientific">Blastococcus aggregatus</name>
    <dbReference type="NCBI Taxonomy" id="38502"/>
    <lineage>
        <taxon>Bacteria</taxon>
        <taxon>Bacillati</taxon>
        <taxon>Actinomycetota</taxon>
        <taxon>Actinomycetes</taxon>
        <taxon>Geodermatophilales</taxon>
        <taxon>Geodermatophilaceae</taxon>
        <taxon>Blastococcus</taxon>
    </lineage>
</organism>